<feature type="transmembrane region" description="Helical" evidence="1">
    <location>
        <begin position="12"/>
        <end position="38"/>
    </location>
</feature>
<accession>A0A1I1TG63</accession>
<dbReference type="AlphaFoldDB" id="A0A1I1TG63"/>
<dbReference type="Pfam" id="PF12670">
    <property type="entry name" value="DUF3792"/>
    <property type="match status" value="1"/>
</dbReference>
<organism evidence="2 3">
    <name type="scientific">Lentibacillus persicus</name>
    <dbReference type="NCBI Taxonomy" id="640948"/>
    <lineage>
        <taxon>Bacteria</taxon>
        <taxon>Bacillati</taxon>
        <taxon>Bacillota</taxon>
        <taxon>Bacilli</taxon>
        <taxon>Bacillales</taxon>
        <taxon>Bacillaceae</taxon>
        <taxon>Lentibacillus</taxon>
    </lineage>
</organism>
<keyword evidence="1" id="KW-0812">Transmembrane</keyword>
<dbReference type="EMBL" id="FOMR01000002">
    <property type="protein sequence ID" value="SFD57534.1"/>
    <property type="molecule type" value="Genomic_DNA"/>
</dbReference>
<evidence type="ECO:0000256" key="1">
    <source>
        <dbReference type="SAM" id="Phobius"/>
    </source>
</evidence>
<feature type="transmembrane region" description="Helical" evidence="1">
    <location>
        <begin position="76"/>
        <end position="96"/>
    </location>
</feature>
<protein>
    <submittedName>
        <fullName evidence="2">Putative membrane protein, TIGR04086 family</fullName>
    </submittedName>
</protein>
<keyword evidence="1" id="KW-1133">Transmembrane helix</keyword>
<dbReference type="InterPro" id="IPR023804">
    <property type="entry name" value="DUF3792_TM"/>
</dbReference>
<feature type="transmembrane region" description="Helical" evidence="1">
    <location>
        <begin position="50"/>
        <end position="69"/>
    </location>
</feature>
<feature type="transmembrane region" description="Helical" evidence="1">
    <location>
        <begin position="108"/>
        <end position="128"/>
    </location>
</feature>
<dbReference type="Proteomes" id="UP000199474">
    <property type="component" value="Unassembled WGS sequence"/>
</dbReference>
<proteinExistence type="predicted"/>
<keyword evidence="1" id="KW-0472">Membrane</keyword>
<sequence>MGREAEKIRKHQFIALLYGWIIVLGLILLMSVILAFLLQFTEMNETTLSWLTLAVGLISLFIGGLIAGIKGKEKGWVIGAITGAGFTLFTFLVQYLGYQQGFSLEQSLHHTGFIVAALLGGMIGVNLIKSSEK</sequence>
<evidence type="ECO:0000313" key="3">
    <source>
        <dbReference type="Proteomes" id="UP000199474"/>
    </source>
</evidence>
<gene>
    <name evidence="2" type="ORF">SAMN05216238_102258</name>
</gene>
<dbReference type="NCBIfam" id="TIGR04086">
    <property type="entry name" value="TIGR04086_membr"/>
    <property type="match status" value="1"/>
</dbReference>
<reference evidence="3" key="1">
    <citation type="submission" date="2016-10" db="EMBL/GenBank/DDBJ databases">
        <authorList>
            <person name="Varghese N."/>
            <person name="Submissions S."/>
        </authorList>
    </citation>
    <scope>NUCLEOTIDE SEQUENCE [LARGE SCALE GENOMIC DNA]</scope>
    <source>
        <strain evidence="3">DSM 22530</strain>
    </source>
</reference>
<evidence type="ECO:0000313" key="2">
    <source>
        <dbReference type="EMBL" id="SFD57534.1"/>
    </source>
</evidence>
<dbReference type="STRING" id="640948.SAMN05216238_102258"/>
<keyword evidence="3" id="KW-1185">Reference proteome</keyword>
<name>A0A1I1TG63_9BACI</name>